<dbReference type="AlphaFoldDB" id="A0A1I5BSM8"/>
<evidence type="ECO:0000313" key="2">
    <source>
        <dbReference type="Proteomes" id="UP000199153"/>
    </source>
</evidence>
<dbReference type="RefSeq" id="WP_093410326.1">
    <property type="nucleotide sequence ID" value="NZ_FOVL01000016.1"/>
</dbReference>
<dbReference type="Proteomes" id="UP000199153">
    <property type="component" value="Unassembled WGS sequence"/>
</dbReference>
<reference evidence="1 2" key="1">
    <citation type="submission" date="2016-10" db="EMBL/GenBank/DDBJ databases">
        <authorList>
            <person name="de Groot N.N."/>
        </authorList>
    </citation>
    <scope>NUCLEOTIDE SEQUENCE [LARGE SCALE GENOMIC DNA]</scope>
    <source>
        <strain evidence="1 2">DSM 17794</strain>
    </source>
</reference>
<protein>
    <submittedName>
        <fullName evidence="1">Uncharacterized protein</fullName>
    </submittedName>
</protein>
<sequence>MKIKKEDNHILIKARHDSVVEFASDLTKRHEEFKNDNLILDISSYENLELEEMLSFLELSNVHREDKKSFVIINNAIPIEKIPDELCVVPSLQEAKDVIQMDEIQRELGF</sequence>
<dbReference type="OrthoDB" id="1442602at2"/>
<name>A0A1I5BSM8_9FLAO</name>
<gene>
    <name evidence="1" type="ORF">SAMN05660413_02536</name>
</gene>
<dbReference type="EMBL" id="FOVL01000016">
    <property type="protein sequence ID" value="SFN77648.1"/>
    <property type="molecule type" value="Genomic_DNA"/>
</dbReference>
<proteinExistence type="predicted"/>
<organism evidence="1 2">
    <name type="scientific">Salegentibacter flavus</name>
    <dbReference type="NCBI Taxonomy" id="287099"/>
    <lineage>
        <taxon>Bacteria</taxon>
        <taxon>Pseudomonadati</taxon>
        <taxon>Bacteroidota</taxon>
        <taxon>Flavobacteriia</taxon>
        <taxon>Flavobacteriales</taxon>
        <taxon>Flavobacteriaceae</taxon>
        <taxon>Salegentibacter</taxon>
    </lineage>
</organism>
<keyword evidence="2" id="KW-1185">Reference proteome</keyword>
<dbReference type="STRING" id="287099.SAMN05660413_02536"/>
<accession>A0A1I5BSM8</accession>
<evidence type="ECO:0000313" key="1">
    <source>
        <dbReference type="EMBL" id="SFN77648.1"/>
    </source>
</evidence>